<dbReference type="KEGG" id="ble:BleG1_1773"/>
<dbReference type="STRING" id="1246626.BleG1_1773"/>
<accession>A0A060LSW7</accession>
<feature type="domain" description="Right handed beta helix" evidence="4">
    <location>
        <begin position="143"/>
        <end position="333"/>
    </location>
</feature>
<dbReference type="InterPro" id="IPR011050">
    <property type="entry name" value="Pectin_lyase_fold/virulence"/>
</dbReference>
<evidence type="ECO:0000313" key="7">
    <source>
        <dbReference type="Proteomes" id="UP000027142"/>
    </source>
</evidence>
<evidence type="ECO:0000256" key="1">
    <source>
        <dbReference type="ARBA" id="ARBA00004613"/>
    </source>
</evidence>
<dbReference type="InterPro" id="IPR012334">
    <property type="entry name" value="Pectin_lyas_fold"/>
</dbReference>
<dbReference type="AlphaFoldDB" id="A0A060LSW7"/>
<dbReference type="OrthoDB" id="9795486at2"/>
<evidence type="ECO:0000259" key="4">
    <source>
        <dbReference type="Pfam" id="PF13229"/>
    </source>
</evidence>
<dbReference type="InterPro" id="IPR053868">
    <property type="entry name" value="Pel9A-like_beta_helix"/>
</dbReference>
<dbReference type="GO" id="GO:0016837">
    <property type="term" value="F:carbon-oxygen lyase activity, acting on polysaccharides"/>
    <property type="evidence" value="ECO:0007669"/>
    <property type="project" value="TreeGrafter"/>
</dbReference>
<keyword evidence="7" id="KW-1185">Reference proteome</keyword>
<reference evidence="6 7" key="1">
    <citation type="journal article" date="2014" name="Gene">
        <title>A comparative genomic analysis of the alkalitolerant soil bacterium Bacillus lehensis G1.</title>
        <authorList>
            <person name="Noor Y.M."/>
            <person name="Samsulrizal N.H."/>
            <person name="Jema'on N.A."/>
            <person name="Low K.O."/>
            <person name="Ramli A.N."/>
            <person name="Alias N.I."/>
            <person name="Damis S.I."/>
            <person name="Fuzi S.F."/>
            <person name="Isa M.N."/>
            <person name="Murad A.M."/>
            <person name="Raih M.F."/>
            <person name="Bakar F.D."/>
            <person name="Najimudin N."/>
            <person name="Mahadi N.M."/>
            <person name="Illias R.M."/>
        </authorList>
    </citation>
    <scope>NUCLEOTIDE SEQUENCE [LARGE SCALE GENOMIC DNA]</scope>
    <source>
        <strain evidence="6 7">G1</strain>
    </source>
</reference>
<comment type="subcellular location">
    <subcellularLocation>
        <location evidence="1">Secreted</location>
    </subcellularLocation>
</comment>
<dbReference type="InterPro" id="IPR052052">
    <property type="entry name" value="Polysaccharide_Lyase_9"/>
</dbReference>
<dbReference type="HOGENOM" id="CLU_026896_0_0_9"/>
<dbReference type="Pfam" id="PF13229">
    <property type="entry name" value="Beta_helix"/>
    <property type="match status" value="1"/>
</dbReference>
<dbReference type="PANTHER" id="PTHR40088">
    <property type="entry name" value="PECTATE LYASE (EUROFUNG)"/>
    <property type="match status" value="1"/>
</dbReference>
<evidence type="ECO:0000313" key="6">
    <source>
        <dbReference type="EMBL" id="AIC94351.1"/>
    </source>
</evidence>
<evidence type="ECO:0000256" key="3">
    <source>
        <dbReference type="ARBA" id="ARBA00022729"/>
    </source>
</evidence>
<dbReference type="InterPro" id="IPR006626">
    <property type="entry name" value="PbH1"/>
</dbReference>
<dbReference type="EMBL" id="CP003923">
    <property type="protein sequence ID" value="AIC94351.1"/>
    <property type="molecule type" value="Genomic_DNA"/>
</dbReference>
<dbReference type="SMART" id="SM00710">
    <property type="entry name" value="PbH1"/>
    <property type="match status" value="8"/>
</dbReference>
<evidence type="ECO:0000259" key="5">
    <source>
        <dbReference type="Pfam" id="PF22842"/>
    </source>
</evidence>
<dbReference type="SUPFAM" id="SSF51126">
    <property type="entry name" value="Pectin lyase-like"/>
    <property type="match status" value="1"/>
</dbReference>
<dbReference type="eggNOG" id="COG3420">
    <property type="taxonomic scope" value="Bacteria"/>
</dbReference>
<dbReference type="Proteomes" id="UP000027142">
    <property type="component" value="Chromosome"/>
</dbReference>
<evidence type="ECO:0000256" key="2">
    <source>
        <dbReference type="ARBA" id="ARBA00022525"/>
    </source>
</evidence>
<keyword evidence="2" id="KW-0964">Secreted</keyword>
<feature type="domain" description="Pel9A-like right handed beta-helix region" evidence="5">
    <location>
        <begin position="28"/>
        <end position="74"/>
    </location>
</feature>
<dbReference type="InterPro" id="IPR039448">
    <property type="entry name" value="Beta_helix"/>
</dbReference>
<dbReference type="Gene3D" id="2.160.20.10">
    <property type="entry name" value="Single-stranded right-handed beta-helix, Pectin lyase-like"/>
    <property type="match status" value="1"/>
</dbReference>
<dbReference type="GO" id="GO:0005576">
    <property type="term" value="C:extracellular region"/>
    <property type="evidence" value="ECO:0007669"/>
    <property type="project" value="UniProtKB-SubCell"/>
</dbReference>
<dbReference type="PANTHER" id="PTHR40088:SF2">
    <property type="entry name" value="SECRETED SUGAR HYDROLASE"/>
    <property type="match status" value="1"/>
</dbReference>
<protein>
    <submittedName>
        <fullName evidence="6">Protein ywoF</fullName>
    </submittedName>
</protein>
<name>A0A060LSW7_9BACI</name>
<gene>
    <name evidence="6" type="ORF">BleG1_1773</name>
</gene>
<dbReference type="PROSITE" id="PS51257">
    <property type="entry name" value="PROKAR_LIPOPROTEIN"/>
    <property type="match status" value="1"/>
</dbReference>
<sequence length="441" mass="48177">MKPQAFIKGAILIAGMFLVSCQNQSDERILYVAPDGDDRNPGTMDQPYVSLQMAAEKATAGTTVFVREGTYVEPLLIQHSGTEQEPIRFEAYQGEDVFLSGKGMEDDLDDVALIEIDGHSYITVDGFTIGDVTTNHVDKTVVGIFITGASQHIEIVNNTIRGVSTTAVGGNAHGIAVYGNEAITAIDINQNTLTDLKLGLSEALVVNGDVSQFTITNNHVYETDNIGIDVIGYEGIAIDQSKDYARQGVIQGNVVHHNSSYENPSYDKDYSAGGIYVDGGSDVLIQGNTVYQNDIGIEATSEHKGKYANRIDILNNEVFDNRYTGIAIGGYDSERGGTRNTVIAGNIVSHNDRVGLEGAQLLVQYYTFANRIEQNHFSASDTGLFISSEYDENDGMFFSENEYVVQEGVQARWLWGNKDAHSLKDFQRLTGSEHAAVFRSF</sequence>
<keyword evidence="3" id="KW-0732">Signal</keyword>
<dbReference type="PATRIC" id="fig|1246626.3.peg.1766"/>
<dbReference type="Pfam" id="PF22842">
    <property type="entry name" value="Pel9A-like_beta_helix"/>
    <property type="match status" value="1"/>
</dbReference>
<proteinExistence type="predicted"/>
<organism evidence="6 7">
    <name type="scientific">Shouchella lehensis G1</name>
    <dbReference type="NCBI Taxonomy" id="1246626"/>
    <lineage>
        <taxon>Bacteria</taxon>
        <taxon>Bacillati</taxon>
        <taxon>Bacillota</taxon>
        <taxon>Bacilli</taxon>
        <taxon>Bacillales</taxon>
        <taxon>Bacillaceae</taxon>
        <taxon>Shouchella</taxon>
    </lineage>
</organism>
<dbReference type="RefSeq" id="WP_038479610.1">
    <property type="nucleotide sequence ID" value="NZ_CP003923.1"/>
</dbReference>